<dbReference type="Pfam" id="PF00311">
    <property type="entry name" value="PEPcase"/>
    <property type="match status" value="1"/>
</dbReference>
<evidence type="ECO:0000256" key="2">
    <source>
        <dbReference type="PROSITE-ProRule" id="PRU10111"/>
    </source>
</evidence>
<dbReference type="GO" id="GO:0008964">
    <property type="term" value="F:phosphoenolpyruvate carboxylase activity"/>
    <property type="evidence" value="ECO:0007669"/>
    <property type="project" value="UniProtKB-EC"/>
</dbReference>
<dbReference type="PANTHER" id="PTHR30523:SF6">
    <property type="entry name" value="PHOSPHOENOLPYRUVATE CARBOXYLASE"/>
    <property type="match status" value="1"/>
</dbReference>
<evidence type="ECO:0008006" key="5">
    <source>
        <dbReference type="Google" id="ProtNLM"/>
    </source>
</evidence>
<feature type="non-terminal residue" evidence="3">
    <location>
        <position position="110"/>
    </location>
</feature>
<dbReference type="GO" id="GO:0006099">
    <property type="term" value="P:tricarboxylic acid cycle"/>
    <property type="evidence" value="ECO:0007669"/>
    <property type="project" value="InterPro"/>
</dbReference>
<reference evidence="3 4" key="1">
    <citation type="submission" date="2020-02" db="EMBL/GenBank/DDBJ databases">
        <title>Draft genome sequence of Haematococcus lacustris strain NIES-144.</title>
        <authorList>
            <person name="Morimoto D."/>
            <person name="Nakagawa S."/>
            <person name="Yoshida T."/>
            <person name="Sawayama S."/>
        </authorList>
    </citation>
    <scope>NUCLEOTIDE SEQUENCE [LARGE SCALE GENOMIC DNA]</scope>
    <source>
        <strain evidence="3 4">NIES-144</strain>
    </source>
</reference>
<accession>A0A699ZWM4</accession>
<dbReference type="PRINTS" id="PR00150">
    <property type="entry name" value="PEPCARBXLASE"/>
</dbReference>
<name>A0A699ZWM4_HAELA</name>
<sequence>MPGDAGDARKSSKSCDEAFGRLIAEGISPDKLYEAVTTQVVEVVLTAHPTQVNRRTLQYKHTRIAALLQQNDRPDLVKEERDNLLEDIAREVTALWQTDELRRQKPSPVD</sequence>
<dbReference type="InterPro" id="IPR018129">
    <property type="entry name" value="PEP_COase_Lys_AS"/>
</dbReference>
<evidence type="ECO:0000256" key="1">
    <source>
        <dbReference type="ARBA" id="ARBA00048995"/>
    </source>
</evidence>
<gene>
    <name evidence="3" type="ORF">HaLaN_25632</name>
</gene>
<dbReference type="SUPFAM" id="SSF51621">
    <property type="entry name" value="Phosphoenolpyruvate/pyruvate domain"/>
    <property type="match status" value="1"/>
</dbReference>
<evidence type="ECO:0000313" key="3">
    <source>
        <dbReference type="EMBL" id="GFH27327.1"/>
    </source>
</evidence>
<proteinExistence type="predicted"/>
<protein>
    <recommendedName>
        <fullName evidence="5">Phosphoenolpyruvate carboxylase</fullName>
    </recommendedName>
</protein>
<feature type="active site" evidence="2">
    <location>
        <position position="48"/>
    </location>
</feature>
<comment type="catalytic activity">
    <reaction evidence="1">
        <text>oxaloacetate + phosphate = phosphoenolpyruvate + hydrogencarbonate</text>
        <dbReference type="Rhea" id="RHEA:28370"/>
        <dbReference type="ChEBI" id="CHEBI:16452"/>
        <dbReference type="ChEBI" id="CHEBI:17544"/>
        <dbReference type="ChEBI" id="CHEBI:43474"/>
        <dbReference type="ChEBI" id="CHEBI:58702"/>
        <dbReference type="EC" id="4.1.1.31"/>
    </reaction>
</comment>
<dbReference type="EMBL" id="BLLF01003434">
    <property type="protein sequence ID" value="GFH27327.1"/>
    <property type="molecule type" value="Genomic_DNA"/>
</dbReference>
<dbReference type="InterPro" id="IPR021135">
    <property type="entry name" value="PEP_COase"/>
</dbReference>
<organism evidence="3 4">
    <name type="scientific">Haematococcus lacustris</name>
    <name type="common">Green alga</name>
    <name type="synonym">Haematococcus pluvialis</name>
    <dbReference type="NCBI Taxonomy" id="44745"/>
    <lineage>
        <taxon>Eukaryota</taxon>
        <taxon>Viridiplantae</taxon>
        <taxon>Chlorophyta</taxon>
        <taxon>core chlorophytes</taxon>
        <taxon>Chlorophyceae</taxon>
        <taxon>CS clade</taxon>
        <taxon>Chlamydomonadales</taxon>
        <taxon>Haematococcaceae</taxon>
        <taxon>Haematococcus</taxon>
    </lineage>
</organism>
<dbReference type="InterPro" id="IPR015813">
    <property type="entry name" value="Pyrv/PenolPyrv_kinase-like_dom"/>
</dbReference>
<dbReference type="GO" id="GO:0015977">
    <property type="term" value="P:carbon fixation"/>
    <property type="evidence" value="ECO:0007669"/>
    <property type="project" value="InterPro"/>
</dbReference>
<dbReference type="PROSITE" id="PS00781">
    <property type="entry name" value="PEPCASE_1"/>
    <property type="match status" value="1"/>
</dbReference>
<dbReference type="AlphaFoldDB" id="A0A699ZWM4"/>
<evidence type="ECO:0000313" key="4">
    <source>
        <dbReference type="Proteomes" id="UP000485058"/>
    </source>
</evidence>
<dbReference type="PANTHER" id="PTHR30523">
    <property type="entry name" value="PHOSPHOENOLPYRUVATE CARBOXYLASE"/>
    <property type="match status" value="1"/>
</dbReference>
<keyword evidence="4" id="KW-1185">Reference proteome</keyword>
<comment type="caution">
    <text evidence="3">The sequence shown here is derived from an EMBL/GenBank/DDBJ whole genome shotgun (WGS) entry which is preliminary data.</text>
</comment>
<dbReference type="GO" id="GO:0005829">
    <property type="term" value="C:cytosol"/>
    <property type="evidence" value="ECO:0007669"/>
    <property type="project" value="TreeGrafter"/>
</dbReference>
<dbReference type="Proteomes" id="UP000485058">
    <property type="component" value="Unassembled WGS sequence"/>
</dbReference>